<keyword evidence="2" id="KW-1185">Reference proteome</keyword>
<dbReference type="OMA" id="WEEDTHA"/>
<protein>
    <submittedName>
        <fullName evidence="1">Uncharacterized protein</fullName>
    </submittedName>
</protein>
<evidence type="ECO:0000313" key="2">
    <source>
        <dbReference type="Proteomes" id="UP000243459"/>
    </source>
</evidence>
<gene>
    <name evidence="1" type="ORF">A4U43_C02F13000</name>
</gene>
<dbReference type="Proteomes" id="UP000243459">
    <property type="component" value="Chromosome 2"/>
</dbReference>
<evidence type="ECO:0000313" key="1">
    <source>
        <dbReference type="EMBL" id="ONK77984.1"/>
    </source>
</evidence>
<proteinExistence type="predicted"/>
<dbReference type="EMBL" id="CM007382">
    <property type="protein sequence ID" value="ONK77984.1"/>
    <property type="molecule type" value="Genomic_DNA"/>
</dbReference>
<dbReference type="PANTHER" id="PTHR46183:SF4">
    <property type="entry name" value="PROTEIN PHOX4"/>
    <property type="match status" value="1"/>
</dbReference>
<dbReference type="PANTHER" id="PTHR46183">
    <property type="entry name" value="PROTEIN CLMP1"/>
    <property type="match status" value="1"/>
</dbReference>
<organism evidence="1 2">
    <name type="scientific">Asparagus officinalis</name>
    <name type="common">Garden asparagus</name>
    <dbReference type="NCBI Taxonomy" id="4686"/>
    <lineage>
        <taxon>Eukaryota</taxon>
        <taxon>Viridiplantae</taxon>
        <taxon>Streptophyta</taxon>
        <taxon>Embryophyta</taxon>
        <taxon>Tracheophyta</taxon>
        <taxon>Spermatophyta</taxon>
        <taxon>Magnoliopsida</taxon>
        <taxon>Liliopsida</taxon>
        <taxon>Asparagales</taxon>
        <taxon>Asparagaceae</taxon>
        <taxon>Asparagoideae</taxon>
        <taxon>Asparagus</taxon>
    </lineage>
</organism>
<name>A0A5P1FIR8_ASPOF</name>
<reference evidence="2" key="1">
    <citation type="journal article" date="2017" name="Nat. Commun.">
        <title>The asparagus genome sheds light on the origin and evolution of a young Y chromosome.</title>
        <authorList>
            <person name="Harkess A."/>
            <person name="Zhou J."/>
            <person name="Xu C."/>
            <person name="Bowers J.E."/>
            <person name="Van der Hulst R."/>
            <person name="Ayyampalayam S."/>
            <person name="Mercati F."/>
            <person name="Riccardi P."/>
            <person name="McKain M.R."/>
            <person name="Kakrana A."/>
            <person name="Tang H."/>
            <person name="Ray J."/>
            <person name="Groenendijk J."/>
            <person name="Arikit S."/>
            <person name="Mathioni S.M."/>
            <person name="Nakano M."/>
            <person name="Shan H."/>
            <person name="Telgmann-Rauber A."/>
            <person name="Kanno A."/>
            <person name="Yue Z."/>
            <person name="Chen H."/>
            <person name="Li W."/>
            <person name="Chen Y."/>
            <person name="Xu X."/>
            <person name="Zhang Y."/>
            <person name="Luo S."/>
            <person name="Chen H."/>
            <person name="Gao J."/>
            <person name="Mao Z."/>
            <person name="Pires J.C."/>
            <person name="Luo M."/>
            <person name="Kudrna D."/>
            <person name="Wing R.A."/>
            <person name="Meyers B.C."/>
            <person name="Yi K."/>
            <person name="Kong H."/>
            <person name="Lavrijsen P."/>
            <person name="Sunseri F."/>
            <person name="Falavigna A."/>
            <person name="Ye Y."/>
            <person name="Leebens-Mack J.H."/>
            <person name="Chen G."/>
        </authorList>
    </citation>
    <scope>NUCLEOTIDE SEQUENCE [LARGE SCALE GENOMIC DNA]</scope>
    <source>
        <strain evidence="2">cv. DH0086</strain>
    </source>
</reference>
<dbReference type="Gramene" id="ONK77984">
    <property type="protein sequence ID" value="ONK77984"/>
    <property type="gene ID" value="A4U43_C02F13000"/>
</dbReference>
<dbReference type="InterPro" id="IPR044517">
    <property type="entry name" value="PHOX1-4"/>
</dbReference>
<accession>A0A5P1FIR8</accession>
<sequence>MTAVALFNWGNVHISRARKRLFLSEDTSKESVLQQVKEAHSWAREEYVKAGKRYEGALKFKPDFYEGLLALGQQQFEQAKLSWYYAIGSEVDLDSWPSTEVLELFNHAEDNMEKGTEMWEEIEGQRIMNLSKPNKERDLLKKMGLDGFFKDVSNEEASEQASNMRSQINLLWGTMLYERSVVEFKLGLLVWKDCLMTSVEKLEQAGASPTDLAVMIKNHIANETNQEGLGFKIDGIVQAWNEMYDDKRWIKGVPSFRLEPLFRRRVPKLHDTLEHL</sequence>
<dbReference type="AlphaFoldDB" id="A0A5P1FIR8"/>